<evidence type="ECO:0000313" key="2">
    <source>
        <dbReference type="Proteomes" id="UP000095280"/>
    </source>
</evidence>
<dbReference type="WBParaSite" id="maker-uti_cns_0010463-snap-gene-0.3-mRNA-1">
    <property type="protein sequence ID" value="maker-uti_cns_0010463-snap-gene-0.3-mRNA-1"/>
    <property type="gene ID" value="maker-uti_cns_0010463-snap-gene-0.3"/>
</dbReference>
<evidence type="ECO:0000256" key="1">
    <source>
        <dbReference type="SAM" id="MobiDB-lite"/>
    </source>
</evidence>
<dbReference type="Proteomes" id="UP000095280">
    <property type="component" value="Unplaced"/>
</dbReference>
<dbReference type="PANTHER" id="PTHR21523:SF37">
    <property type="entry name" value="MLT-TEN (MLT-10) RELATED"/>
    <property type="match status" value="1"/>
</dbReference>
<protein>
    <submittedName>
        <fullName evidence="3">Death domain-containing protein</fullName>
    </submittedName>
</protein>
<keyword evidence="2" id="KW-1185">Reference proteome</keyword>
<dbReference type="AlphaFoldDB" id="A0A1I8I8J1"/>
<feature type="compositionally biased region" description="Basic and acidic residues" evidence="1">
    <location>
        <begin position="50"/>
        <end position="64"/>
    </location>
</feature>
<sequence length="1078" mass="118772">RVLNEIVGRIPPGHLGVRARLKLAAAIRVSQTGVGRAVRVALANQVAHDGHHFSSHPDDNRQTDPWRPGAGAPGAGAPGAGAPGAGALVLKPLVLPWCWRPWCWRPWCWRPCWRPWCWPLVLAPLVLAPLVLAPWCWPLVLKPLVLAPLVLKPLVLKPLVLKPLVLKPLVLKPLVLKPLVLKPLVLKPLVLKPLVLKSLVQASLMLKPLVLKPLVLKPLVLKPLLQPTTLKPADEYALKCLCSNTTTKHGLDCPIEALNAKQYGELPARLDNSHSEPRLVLLVESDFTVGQIKTAVDEALELAVEQCPNVQGIDCLKRISVLLEELSQSHCFSPLKHIALRVDNSDEAAACLPSGLRKARPSRIFPRNNDYTGLWSYLDRYLSGAEHWNIAAEVYRLGYSEVFSFLPASERNGQKVTLREAFHAAVSASNTVVDLLRALFKGPFRMCGRLVLLALAQPQLTRHRPLLSLNPPKNELLRDLLLINCLQGRRTLKRHQRFLATVRQTLCISLAGRNESRAELLRLLQAQEGNWMAKFDFCEIQLESIAADRIELPDFPVSRCHRQPIQAVLLFLSADIVTNIFDASAPLTAEANLLCHVWRMVHQQSSSDLILLIVTQGIARGQLLSWIQKLDLPDLASSSLSLIPFVEPKEWVAFRWLLTALRHSICVSFAAIVNAPPPPPLPNDLRPPSRTTLSAEESLNVAPVSAADVVRLALRTPGGKALGPNELPIEALRLHCVASEVVSVMNRVLFGEEAPNEWTTAHIVAVPKKPGTTRLEEHRGICLQSCAAMLLSRVQPVLDPYLRGTVAQILALRRVIEEARTRQKAFDSVMRAVLPMVLRAYQRARAAEFRRHGAVSWHERCSCQVSASVGLVVNTQKNVVLCVPDDIEAAILCRGPGGQMKELPRCQHPMPCLPPEGDVVPGGDRDRPVVQRRDLDADGCSNSWSMRRTLACCAPPSRSATSESPMRHRPVPSQRTVGPSATPAGRPHHPHRVVLPRAGAGGAAADLAAPYRPEQARTRRFVDCLLADAGAPHVTGTTMVLPLYCRLELVHSVLTPVMSDMLETPQQDIWNVGHAHKF</sequence>
<organism evidence="2 3">
    <name type="scientific">Macrostomum lignano</name>
    <dbReference type="NCBI Taxonomy" id="282301"/>
    <lineage>
        <taxon>Eukaryota</taxon>
        <taxon>Metazoa</taxon>
        <taxon>Spiralia</taxon>
        <taxon>Lophotrochozoa</taxon>
        <taxon>Platyhelminthes</taxon>
        <taxon>Rhabditophora</taxon>
        <taxon>Macrostomorpha</taxon>
        <taxon>Macrostomida</taxon>
        <taxon>Macrostomidae</taxon>
        <taxon>Macrostomum</taxon>
    </lineage>
</organism>
<evidence type="ECO:0000313" key="3">
    <source>
        <dbReference type="WBParaSite" id="maker-uti_cns_0010463-snap-gene-0.3-mRNA-1"/>
    </source>
</evidence>
<proteinExistence type="predicted"/>
<feature type="region of interest" description="Disordered" evidence="1">
    <location>
        <begin position="50"/>
        <end position="79"/>
    </location>
</feature>
<name>A0A1I8I8J1_9PLAT</name>
<feature type="region of interest" description="Disordered" evidence="1">
    <location>
        <begin position="955"/>
        <end position="990"/>
    </location>
</feature>
<reference evidence="3" key="1">
    <citation type="submission" date="2016-11" db="UniProtKB">
        <authorList>
            <consortium name="WormBaseParasite"/>
        </authorList>
    </citation>
    <scope>IDENTIFICATION</scope>
</reference>
<dbReference type="PANTHER" id="PTHR21523">
    <property type="match status" value="1"/>
</dbReference>
<accession>A0A1I8I8J1</accession>